<organism evidence="1 2">
    <name type="scientific">Priapulus caudatus</name>
    <name type="common">Priapulid worm</name>
    <dbReference type="NCBI Taxonomy" id="37621"/>
    <lineage>
        <taxon>Eukaryota</taxon>
        <taxon>Metazoa</taxon>
        <taxon>Ecdysozoa</taxon>
        <taxon>Scalidophora</taxon>
        <taxon>Priapulida</taxon>
        <taxon>Priapulimorpha</taxon>
        <taxon>Priapulimorphida</taxon>
        <taxon>Priapulidae</taxon>
        <taxon>Priapulus</taxon>
    </lineage>
</organism>
<name>A0ABM1DU66_PRICU</name>
<proteinExistence type="predicted"/>
<dbReference type="GeneID" id="106806140"/>
<evidence type="ECO:0000313" key="2">
    <source>
        <dbReference type="RefSeq" id="XP_014663487.1"/>
    </source>
</evidence>
<accession>A0ABM1DU66</accession>
<reference evidence="2" key="1">
    <citation type="submission" date="2025-08" db="UniProtKB">
        <authorList>
            <consortium name="RefSeq"/>
        </authorList>
    </citation>
    <scope>IDENTIFICATION</scope>
</reference>
<protein>
    <submittedName>
        <fullName evidence="2">Uncharacterized protein LOC106806140</fullName>
    </submittedName>
</protein>
<keyword evidence="1" id="KW-1185">Reference proteome</keyword>
<sequence>MENPEVVITTTTSLQAKARRVCGECGNVNKIGCKQCVCGFLFQRNSHLIPDREEKHKLKKKRFSRVLKAILNNMALMEDVFDAEAFVFIKRKVNIGPKVTTQLTAWSTAATAGVLTSEHNMQKFNAMLVHAGQSNITASCHRDWGS</sequence>
<evidence type="ECO:0000313" key="1">
    <source>
        <dbReference type="Proteomes" id="UP000695022"/>
    </source>
</evidence>
<gene>
    <name evidence="2" type="primary">LOC106806140</name>
</gene>
<dbReference type="Proteomes" id="UP000695022">
    <property type="component" value="Unplaced"/>
</dbReference>
<dbReference type="RefSeq" id="XP_014663487.1">
    <property type="nucleotide sequence ID" value="XM_014808001.1"/>
</dbReference>